<reference evidence="2" key="1">
    <citation type="submission" date="2020-10" db="EMBL/GenBank/DDBJ databases">
        <authorList>
            <person name="Gilroy R."/>
        </authorList>
    </citation>
    <scope>NUCLEOTIDE SEQUENCE</scope>
    <source>
        <strain evidence="2">B3-4054</strain>
    </source>
</reference>
<dbReference type="EMBL" id="JADIMS010000152">
    <property type="protein sequence ID" value="MBO8451056.1"/>
    <property type="molecule type" value="Genomic_DNA"/>
</dbReference>
<protein>
    <submittedName>
        <fullName evidence="2">16S rRNA (Uracil(1498)-N(3))-methyltransferase</fullName>
    </submittedName>
</protein>
<gene>
    <name evidence="2" type="ORF">IAA96_08135</name>
</gene>
<dbReference type="InterPro" id="IPR046886">
    <property type="entry name" value="RsmE_MTase_dom"/>
</dbReference>
<name>A0A9D9EMY5_9SPIR</name>
<dbReference type="Gene3D" id="3.40.1280.10">
    <property type="match status" value="1"/>
</dbReference>
<reference evidence="2" key="2">
    <citation type="journal article" date="2021" name="PeerJ">
        <title>Extensive microbial diversity within the chicken gut microbiome revealed by metagenomics and culture.</title>
        <authorList>
            <person name="Gilroy R."/>
            <person name="Ravi A."/>
            <person name="Getino M."/>
            <person name="Pursley I."/>
            <person name="Horton D.L."/>
            <person name="Alikhan N.F."/>
            <person name="Baker D."/>
            <person name="Gharbi K."/>
            <person name="Hall N."/>
            <person name="Watson M."/>
            <person name="Adriaenssens E.M."/>
            <person name="Foster-Nyarko E."/>
            <person name="Jarju S."/>
            <person name="Secka A."/>
            <person name="Antonio M."/>
            <person name="Oren A."/>
            <person name="Chaudhuri R.R."/>
            <person name="La Ragione R."/>
            <person name="Hildebrand F."/>
            <person name="Pallen M.J."/>
        </authorList>
    </citation>
    <scope>NUCLEOTIDE SEQUENCE</scope>
    <source>
        <strain evidence="2">B3-4054</strain>
    </source>
</reference>
<evidence type="ECO:0000313" key="2">
    <source>
        <dbReference type="EMBL" id="MBO8451056.1"/>
    </source>
</evidence>
<feature type="non-terminal residue" evidence="2">
    <location>
        <position position="184"/>
    </location>
</feature>
<organism evidence="2 3">
    <name type="scientific">Candidatus Avitreponema avistercoris</name>
    <dbReference type="NCBI Taxonomy" id="2840705"/>
    <lineage>
        <taxon>Bacteria</taxon>
        <taxon>Pseudomonadati</taxon>
        <taxon>Spirochaetota</taxon>
        <taxon>Spirochaetia</taxon>
        <taxon>Spirochaetales</taxon>
        <taxon>Candidatus Avitreponema</taxon>
    </lineage>
</organism>
<comment type="caution">
    <text evidence="2">The sequence shown here is derived from an EMBL/GenBank/DDBJ whole genome shotgun (WGS) entry which is preliminary data.</text>
</comment>
<evidence type="ECO:0000259" key="1">
    <source>
        <dbReference type="Pfam" id="PF04452"/>
    </source>
</evidence>
<dbReference type="InterPro" id="IPR029028">
    <property type="entry name" value="Alpha/beta_knot_MTases"/>
</dbReference>
<feature type="domain" description="Ribosomal RNA small subunit methyltransferase E methyltransferase" evidence="1">
    <location>
        <begin position="70"/>
        <end position="170"/>
    </location>
</feature>
<evidence type="ECO:0000313" key="3">
    <source>
        <dbReference type="Proteomes" id="UP000823616"/>
    </source>
</evidence>
<dbReference type="Proteomes" id="UP000823616">
    <property type="component" value="Unassembled WGS sequence"/>
</dbReference>
<dbReference type="AlphaFoldDB" id="A0A9D9EMY5"/>
<dbReference type="InterPro" id="IPR029026">
    <property type="entry name" value="tRNA_m1G_MTases_N"/>
</dbReference>
<accession>A0A9D9EMY5</accession>
<proteinExistence type="predicted"/>
<dbReference type="Pfam" id="PF04452">
    <property type="entry name" value="Methyltrans_RNA"/>
    <property type="match status" value="1"/>
</dbReference>
<dbReference type="SUPFAM" id="SSF75217">
    <property type="entry name" value="alpha/beta knot"/>
    <property type="match status" value="1"/>
</dbReference>
<sequence length="184" mass="19663">MNIILFEEGTDFFPGTDERCIHLRKVLHKTAGDTFAAGVVNGPSGTARITEITVQGVRFSFQPEQPFLPPDPVWLLVGFPRPIQLKRLLRAAASLGVSGILLCGTDLGEKSYRQSGVLARGTARAAVLDGAMQSGYTAVPEIAEQETLDAALNAVQTRFPAAAKIVLDVAQDGVRPPELAQVQP</sequence>